<dbReference type="OrthoDB" id="582170at2"/>
<dbReference type="InterPro" id="IPR050595">
    <property type="entry name" value="Bact_response_regulator"/>
</dbReference>
<dbReference type="HOGENOM" id="CLU_000445_69_11_5"/>
<keyword evidence="2" id="KW-0805">Transcription regulation</keyword>
<dbReference type="RefSeq" id="WP_002713987.1">
    <property type="nucleotide sequence ID" value="NZ_KB375281.1"/>
</dbReference>
<evidence type="ECO:0000256" key="1">
    <source>
        <dbReference type="ARBA" id="ARBA00022553"/>
    </source>
</evidence>
<keyword evidence="3" id="KW-0804">Transcription</keyword>
<proteinExistence type="predicted"/>
<dbReference type="InterPro" id="IPR011006">
    <property type="entry name" value="CheY-like_superfamily"/>
</dbReference>
<dbReference type="Pfam" id="PF00072">
    <property type="entry name" value="Response_reg"/>
    <property type="match status" value="1"/>
</dbReference>
<protein>
    <recommendedName>
        <fullName evidence="5">Response regulatory domain-containing protein</fullName>
    </recommendedName>
</protein>
<evidence type="ECO:0000313" key="6">
    <source>
        <dbReference type="EMBL" id="EKS33997.1"/>
    </source>
</evidence>
<feature type="domain" description="Response regulatory" evidence="5">
    <location>
        <begin position="20"/>
        <end position="131"/>
    </location>
</feature>
<keyword evidence="7" id="KW-1185">Reference proteome</keyword>
<keyword evidence="1 4" id="KW-0597">Phosphoprotein</keyword>
<evidence type="ECO:0000256" key="2">
    <source>
        <dbReference type="ARBA" id="ARBA00023015"/>
    </source>
</evidence>
<feature type="modified residue" description="4-aspartylphosphate" evidence="4">
    <location>
        <position position="70"/>
    </location>
</feature>
<dbReference type="PANTHER" id="PTHR44591:SF3">
    <property type="entry name" value="RESPONSE REGULATORY DOMAIN-CONTAINING PROTEIN"/>
    <property type="match status" value="1"/>
</dbReference>
<dbReference type="GO" id="GO:0000160">
    <property type="term" value="P:phosphorelay signal transduction system"/>
    <property type="evidence" value="ECO:0007669"/>
    <property type="project" value="InterPro"/>
</dbReference>
<dbReference type="AlphaFoldDB" id="K8NUJ4"/>
<gene>
    <name evidence="6" type="ORF">HMPREF9696_03117</name>
</gene>
<dbReference type="Gene3D" id="3.40.50.2300">
    <property type="match status" value="1"/>
</dbReference>
<dbReference type="PANTHER" id="PTHR44591">
    <property type="entry name" value="STRESS RESPONSE REGULATOR PROTEIN 1"/>
    <property type="match status" value="1"/>
</dbReference>
<accession>K8NUJ4</accession>
<evidence type="ECO:0000313" key="7">
    <source>
        <dbReference type="Proteomes" id="UP000001095"/>
    </source>
</evidence>
<name>K8NUJ4_9BRAD</name>
<reference evidence="6 7" key="1">
    <citation type="submission" date="2012-04" db="EMBL/GenBank/DDBJ databases">
        <title>The Genome Sequence of Afipia clevelandensis ATCC 49720.</title>
        <authorList>
            <consortium name="The Broad Institute Genome Sequencing Platform"/>
            <person name="Earl A."/>
            <person name="Ward D."/>
            <person name="Feldgarden M."/>
            <person name="Gevers D."/>
            <person name="Huys G."/>
            <person name="Walker B."/>
            <person name="Young S.K."/>
            <person name="Zeng Q."/>
            <person name="Gargeya S."/>
            <person name="Fitzgerald M."/>
            <person name="Haas B."/>
            <person name="Abouelleil A."/>
            <person name="Alvarado L."/>
            <person name="Arachchi H.M."/>
            <person name="Berlin A."/>
            <person name="Chapman S.B."/>
            <person name="Goldberg J."/>
            <person name="Griggs A."/>
            <person name="Gujja S."/>
            <person name="Hansen M."/>
            <person name="Howarth C."/>
            <person name="Imamovic A."/>
            <person name="Larimer J."/>
            <person name="McCowen C."/>
            <person name="Montmayeur A."/>
            <person name="Murphy C."/>
            <person name="Neiman D."/>
            <person name="Pearson M."/>
            <person name="Priest M."/>
            <person name="Roberts A."/>
            <person name="Saif S."/>
            <person name="Shea T."/>
            <person name="Sisk P."/>
            <person name="Sykes S."/>
            <person name="Wortman J."/>
            <person name="Nusbaum C."/>
            <person name="Birren B."/>
        </authorList>
    </citation>
    <scope>NUCLEOTIDE SEQUENCE [LARGE SCALE GENOMIC DNA]</scope>
    <source>
        <strain evidence="6 7">ATCC 49720</strain>
    </source>
</reference>
<evidence type="ECO:0000256" key="4">
    <source>
        <dbReference type="PROSITE-ProRule" id="PRU00169"/>
    </source>
</evidence>
<dbReference type="EMBL" id="AGWY01000012">
    <property type="protein sequence ID" value="EKS33997.1"/>
    <property type="molecule type" value="Genomic_DNA"/>
</dbReference>
<dbReference type="PROSITE" id="PS50110">
    <property type="entry name" value="RESPONSE_REGULATORY"/>
    <property type="match status" value="1"/>
</dbReference>
<comment type="caution">
    <text evidence="6">The sequence shown here is derived from an EMBL/GenBank/DDBJ whole genome shotgun (WGS) entry which is preliminary data.</text>
</comment>
<dbReference type="InterPro" id="IPR001789">
    <property type="entry name" value="Sig_transdc_resp-reg_receiver"/>
</dbReference>
<sequence length="133" mass="14366">MTTIDAGEPAAHRPVELPGDVLIVEDDTLIALDTSETLLGFGVPSVRTARGVADALELIAAHAPDFVLLDVGLVREKSFAVAEELARRKIPFVFVTGYSGPAALPAALAHYPVMRKPYMRDELLTTLRGWRSV</sequence>
<evidence type="ECO:0000256" key="3">
    <source>
        <dbReference type="ARBA" id="ARBA00023163"/>
    </source>
</evidence>
<dbReference type="SUPFAM" id="SSF52172">
    <property type="entry name" value="CheY-like"/>
    <property type="match status" value="1"/>
</dbReference>
<organism evidence="6 7">
    <name type="scientific">Afipia clevelandensis ATCC 49720</name>
    <dbReference type="NCBI Taxonomy" id="883079"/>
    <lineage>
        <taxon>Bacteria</taxon>
        <taxon>Pseudomonadati</taxon>
        <taxon>Pseudomonadota</taxon>
        <taxon>Alphaproteobacteria</taxon>
        <taxon>Hyphomicrobiales</taxon>
        <taxon>Nitrobacteraceae</taxon>
        <taxon>Afipia</taxon>
    </lineage>
</organism>
<dbReference type="Proteomes" id="UP000001095">
    <property type="component" value="Unassembled WGS sequence"/>
</dbReference>
<dbReference type="PATRIC" id="fig|883079.3.peg.3183"/>
<evidence type="ECO:0000259" key="5">
    <source>
        <dbReference type="PROSITE" id="PS50110"/>
    </source>
</evidence>
<dbReference type="SMART" id="SM00448">
    <property type="entry name" value="REC"/>
    <property type="match status" value="1"/>
</dbReference>